<proteinExistence type="predicted"/>
<evidence type="ECO:0000313" key="1">
    <source>
        <dbReference type="EMBL" id="KKN63607.1"/>
    </source>
</evidence>
<name>A0A0F9SMK8_9ZZZZ</name>
<dbReference type="AlphaFoldDB" id="A0A0F9SMK8"/>
<accession>A0A0F9SMK8</accession>
<dbReference type="EMBL" id="LAZR01000585">
    <property type="protein sequence ID" value="KKN63607.1"/>
    <property type="molecule type" value="Genomic_DNA"/>
</dbReference>
<protein>
    <submittedName>
        <fullName evidence="1">Uncharacterized protein</fullName>
    </submittedName>
</protein>
<sequence>MADYHILGVNRYGTAAQVVMHFAVPDANNDAGVNYRVALVEMLGGTASAVPGLDAGEQTQLDTGEFCEHSLTFHTHSGESLVQKRARLDARWTVLGASVIAELAIRLSVWGYERIVP</sequence>
<comment type="caution">
    <text evidence="1">The sequence shown here is derived from an EMBL/GenBank/DDBJ whole genome shotgun (WGS) entry which is preliminary data.</text>
</comment>
<gene>
    <name evidence="1" type="ORF">LCGC14_0500560</name>
</gene>
<organism evidence="1">
    <name type="scientific">marine sediment metagenome</name>
    <dbReference type="NCBI Taxonomy" id="412755"/>
    <lineage>
        <taxon>unclassified sequences</taxon>
        <taxon>metagenomes</taxon>
        <taxon>ecological metagenomes</taxon>
    </lineage>
</organism>
<reference evidence="1" key="1">
    <citation type="journal article" date="2015" name="Nature">
        <title>Complex archaea that bridge the gap between prokaryotes and eukaryotes.</title>
        <authorList>
            <person name="Spang A."/>
            <person name="Saw J.H."/>
            <person name="Jorgensen S.L."/>
            <person name="Zaremba-Niedzwiedzka K."/>
            <person name="Martijn J."/>
            <person name="Lind A.E."/>
            <person name="van Eijk R."/>
            <person name="Schleper C."/>
            <person name="Guy L."/>
            <person name="Ettema T.J."/>
        </authorList>
    </citation>
    <scope>NUCLEOTIDE SEQUENCE</scope>
</reference>